<feature type="region of interest" description="Disordered" evidence="1">
    <location>
        <begin position="368"/>
        <end position="419"/>
    </location>
</feature>
<evidence type="ECO:0000313" key="4">
    <source>
        <dbReference type="Proteomes" id="UP001501920"/>
    </source>
</evidence>
<reference evidence="3" key="2">
    <citation type="submission" date="2025-08" db="UniProtKB">
        <authorList>
            <consortium name="Ensembl"/>
        </authorList>
    </citation>
    <scope>IDENTIFICATION</scope>
</reference>
<feature type="signal peptide" evidence="2">
    <location>
        <begin position="1"/>
        <end position="33"/>
    </location>
</feature>
<feature type="compositionally biased region" description="Acidic residues" evidence="1">
    <location>
        <begin position="259"/>
        <end position="273"/>
    </location>
</feature>
<reference evidence="3" key="3">
    <citation type="submission" date="2025-09" db="UniProtKB">
        <authorList>
            <consortium name="Ensembl"/>
        </authorList>
    </citation>
    <scope>IDENTIFICATION</scope>
</reference>
<dbReference type="InterPro" id="IPR038858">
    <property type="entry name" value="ScgII"/>
</dbReference>
<dbReference type="GeneID" id="108433973"/>
<dbReference type="Proteomes" id="UP001501920">
    <property type="component" value="Chromosome 17"/>
</dbReference>
<feature type="region of interest" description="Disordered" evidence="1">
    <location>
        <begin position="207"/>
        <end position="230"/>
    </location>
</feature>
<sequence>MQSLPQLYAPGLSFVLSHSFLLLFLSLNTWVQGATLREPHLWGNGLVTFSPSSQALPPPPSAAMLQALQYIQSLNQRTPHDPVTNNDLNDVRTMLQLAVPEKTSTGRHNGRGEEEERDGVEEKEENKGQHWIQAVLNTLQQTDDQRTSLKTPYRATSNFFTPTDPLFPLSPASESKQQQHRQSDVMNYGRSMWANQGIRRRHRKFPLMFEDERGQNQPLKRSNENAEQYTPQKLATLQSVFEELSRIANSKAHSKQQDTEDGDGENSNEDDDEYREKKTVFEDVAGEEEELMPLEQKTEQEKEEAQGYKFNDGFGNGDEEEQYKKGNDVEGDDEDERSNQSDVIEMEKVKDPDDINRLVNYYLMKILENTGTENQRRDQEKEKEQVEEEEEEESDREEETGEQEEEEDEQREKRRAAQLQYSVDPQSVYQLIQISKKLQIPSEDILDLLEDEETKKPDKSWQHRQAQSKTPSISYTSSYNTYKNPAYSLHPTTVYQQPLETPEKTRVTQNILRILGLDNAAQPNKSLLRPNQYKSALNYYMAERELPDYTFSENSRNQHEADYDDTVREDELASYLAAEMFAERQRRAPLVLERTVQDYFAQDGKSMPEETQAEHKETAENSDEETLLRIMDYLNPESEDTDKTHINRNKITGM</sequence>
<accession>A0A3B4CY13</accession>
<feature type="compositionally biased region" description="Basic and acidic residues" evidence="1">
    <location>
        <begin position="345"/>
        <end position="355"/>
    </location>
</feature>
<reference evidence="3 4" key="1">
    <citation type="submission" date="2020-10" db="EMBL/GenBank/DDBJ databases">
        <title>Pygocentrus nattereri (red-bellied piranha) genome, fPygNat1, primary haplotype.</title>
        <authorList>
            <person name="Myers G."/>
            <person name="Meyer A."/>
            <person name="Karagic N."/>
            <person name="Pippel M."/>
            <person name="Winkler S."/>
            <person name="Tracey A."/>
            <person name="Wood J."/>
            <person name="Formenti G."/>
            <person name="Howe K."/>
            <person name="Fedrigo O."/>
            <person name="Jarvis E.D."/>
        </authorList>
    </citation>
    <scope>NUCLEOTIDE SEQUENCE [LARGE SCALE GENOMIC DNA]</scope>
</reference>
<proteinExistence type="predicted"/>
<feature type="compositionally biased region" description="Basic and acidic residues" evidence="1">
    <location>
        <begin position="374"/>
        <end position="384"/>
    </location>
</feature>
<evidence type="ECO:0000313" key="3">
    <source>
        <dbReference type="Ensembl" id="ENSPNAP00000016987.1"/>
    </source>
</evidence>
<keyword evidence="2" id="KW-0732">Signal</keyword>
<dbReference type="AlphaFoldDB" id="A0A3B4CY13"/>
<feature type="region of interest" description="Disordered" evidence="1">
    <location>
        <begin position="100"/>
        <end position="128"/>
    </location>
</feature>
<feature type="region of interest" description="Disordered" evidence="1">
    <location>
        <begin position="248"/>
        <end position="355"/>
    </location>
</feature>
<dbReference type="PANTHER" id="PTHR15119:SF1">
    <property type="entry name" value="SECRETOGRANIN-2-RELATED"/>
    <property type="match status" value="1"/>
</dbReference>
<feature type="compositionally biased region" description="Basic and acidic residues" evidence="1">
    <location>
        <begin position="606"/>
        <end position="619"/>
    </location>
</feature>
<feature type="compositionally biased region" description="Acidic residues" evidence="1">
    <location>
        <begin position="113"/>
        <end position="123"/>
    </location>
</feature>
<organism evidence="3 4">
    <name type="scientific">Pygocentrus nattereri</name>
    <name type="common">Red-bellied piranha</name>
    <dbReference type="NCBI Taxonomy" id="42514"/>
    <lineage>
        <taxon>Eukaryota</taxon>
        <taxon>Metazoa</taxon>
        <taxon>Chordata</taxon>
        <taxon>Craniata</taxon>
        <taxon>Vertebrata</taxon>
        <taxon>Euteleostomi</taxon>
        <taxon>Actinopterygii</taxon>
        <taxon>Neopterygii</taxon>
        <taxon>Teleostei</taxon>
        <taxon>Ostariophysi</taxon>
        <taxon>Characiformes</taxon>
        <taxon>Characoidei</taxon>
        <taxon>Pygocentrus</taxon>
    </lineage>
</organism>
<feature type="region of interest" description="Disordered" evidence="1">
    <location>
        <begin position="454"/>
        <end position="477"/>
    </location>
</feature>
<protein>
    <recommendedName>
        <fullName evidence="5">Secretogranin II</fullName>
    </recommendedName>
</protein>
<feature type="compositionally biased region" description="Basic and acidic residues" evidence="1">
    <location>
        <begin position="296"/>
        <end position="306"/>
    </location>
</feature>
<gene>
    <name evidence="3" type="primary">SCG2</name>
</gene>
<feature type="compositionally biased region" description="Polar residues" evidence="1">
    <location>
        <begin position="463"/>
        <end position="477"/>
    </location>
</feature>
<dbReference type="GeneTree" id="ENSGT00390000010895"/>
<name>A0A3B4CY13_PYGNA</name>
<evidence type="ECO:0000256" key="1">
    <source>
        <dbReference type="SAM" id="MobiDB-lite"/>
    </source>
</evidence>
<keyword evidence="4" id="KW-1185">Reference proteome</keyword>
<evidence type="ECO:0000256" key="2">
    <source>
        <dbReference type="SAM" id="SignalP"/>
    </source>
</evidence>
<feature type="compositionally biased region" description="Polar residues" evidence="1">
    <location>
        <begin position="215"/>
        <end position="230"/>
    </location>
</feature>
<feature type="region of interest" description="Disordered" evidence="1">
    <location>
        <begin position="155"/>
        <end position="189"/>
    </location>
</feature>
<dbReference type="PANTHER" id="PTHR15119">
    <property type="entry name" value="SECRETOGRANIN II"/>
    <property type="match status" value="1"/>
</dbReference>
<feature type="compositionally biased region" description="Acidic residues" evidence="1">
    <location>
        <begin position="385"/>
        <end position="409"/>
    </location>
</feature>
<dbReference type="OrthoDB" id="8894600at2759"/>
<dbReference type="Ensembl" id="ENSPNAT00000038355.2">
    <property type="protein sequence ID" value="ENSPNAP00000016987.1"/>
    <property type="gene ID" value="ENSPNAG00000023195.2"/>
</dbReference>
<feature type="region of interest" description="Disordered" evidence="1">
    <location>
        <begin position="601"/>
        <end position="654"/>
    </location>
</feature>
<evidence type="ECO:0008006" key="5">
    <source>
        <dbReference type="Google" id="ProtNLM"/>
    </source>
</evidence>
<dbReference type="CTD" id="793796"/>
<dbReference type="STRING" id="42514.ENSPNAP00000016987"/>
<dbReference type="OMA" id="RNAAYDD"/>
<feature type="chain" id="PRO_5017341274" description="Secretogranin II" evidence="2">
    <location>
        <begin position="34"/>
        <end position="654"/>
    </location>
</feature>